<name>A0AAV7NYR3_PLEWA</name>
<gene>
    <name evidence="1" type="ORF">NDU88_009329</name>
</gene>
<proteinExistence type="predicted"/>
<dbReference type="Proteomes" id="UP001066276">
    <property type="component" value="Chromosome 8"/>
</dbReference>
<dbReference type="EMBL" id="JANPWB010000012">
    <property type="protein sequence ID" value="KAJ1121208.1"/>
    <property type="molecule type" value="Genomic_DNA"/>
</dbReference>
<protein>
    <submittedName>
        <fullName evidence="1">Uncharacterized protein</fullName>
    </submittedName>
</protein>
<reference evidence="1" key="1">
    <citation type="journal article" date="2022" name="bioRxiv">
        <title>Sequencing and chromosome-scale assembly of the giantPleurodeles waltlgenome.</title>
        <authorList>
            <person name="Brown T."/>
            <person name="Elewa A."/>
            <person name="Iarovenko S."/>
            <person name="Subramanian E."/>
            <person name="Araus A.J."/>
            <person name="Petzold A."/>
            <person name="Susuki M."/>
            <person name="Suzuki K.-i.T."/>
            <person name="Hayashi T."/>
            <person name="Toyoda A."/>
            <person name="Oliveira C."/>
            <person name="Osipova E."/>
            <person name="Leigh N.D."/>
            <person name="Simon A."/>
            <person name="Yun M.H."/>
        </authorList>
    </citation>
    <scope>NUCLEOTIDE SEQUENCE</scope>
    <source>
        <strain evidence="1">20211129_DDA</strain>
        <tissue evidence="1">Liver</tissue>
    </source>
</reference>
<comment type="caution">
    <text evidence="1">The sequence shown here is derived from an EMBL/GenBank/DDBJ whole genome shotgun (WGS) entry which is preliminary data.</text>
</comment>
<evidence type="ECO:0000313" key="1">
    <source>
        <dbReference type="EMBL" id="KAJ1121208.1"/>
    </source>
</evidence>
<keyword evidence="2" id="KW-1185">Reference proteome</keyword>
<sequence>MKVINFFQGARWLLCSCEAEVCWPRPPRTPDAISTQCAERGAAEEKLLSLIDPPASFFAFCDLRQIYGARVATKRLQGTVCKVARSCTEIETKLTTMEERIAAVEVDVDALREQCVTQDGQLTDVMWKLEDYENPQRRNNLRFLGINEGLEGSDIRAYRINLLRRAFPELANWNWETEGARWLLCSCEAEVCWPRPPRTPDAISTQCAERGAAEEKLLSLIDPPASFFAFCDLRRIYGARVATKRLQGTVCKVARSCTEIETKLTTMEERIAAVEVDVDALREQCVTQDGQLTDVMWKLEDYENPQRRNNLRFLGINEGLEGSDIRAYRINLLRRAFPELANWNWETEGARWLLCSCEAEVCWPRPPRTPDAISTQCAERGAAEEKLLSLIDPPASFFAFCDLRRIYGVSGNRTRS</sequence>
<accession>A0AAV7NYR3</accession>
<dbReference type="PANTHER" id="PTHR11505">
    <property type="entry name" value="L1 TRANSPOSABLE ELEMENT-RELATED"/>
    <property type="match status" value="1"/>
</dbReference>
<dbReference type="AlphaFoldDB" id="A0AAV7NYR3"/>
<dbReference type="InterPro" id="IPR004244">
    <property type="entry name" value="Transposase_22"/>
</dbReference>
<evidence type="ECO:0000313" key="2">
    <source>
        <dbReference type="Proteomes" id="UP001066276"/>
    </source>
</evidence>
<organism evidence="1 2">
    <name type="scientific">Pleurodeles waltl</name>
    <name type="common">Iberian ribbed newt</name>
    <dbReference type="NCBI Taxonomy" id="8319"/>
    <lineage>
        <taxon>Eukaryota</taxon>
        <taxon>Metazoa</taxon>
        <taxon>Chordata</taxon>
        <taxon>Craniata</taxon>
        <taxon>Vertebrata</taxon>
        <taxon>Euteleostomi</taxon>
        <taxon>Amphibia</taxon>
        <taxon>Batrachia</taxon>
        <taxon>Caudata</taxon>
        <taxon>Salamandroidea</taxon>
        <taxon>Salamandridae</taxon>
        <taxon>Pleurodelinae</taxon>
        <taxon>Pleurodeles</taxon>
    </lineage>
</organism>